<sequence length="699" mass="74250">MVKAAAPLRTRTSPGAPGLTAAAALASPRRARASELESLLPDGPLTAPAAQHPTLDPQFLAHPTTEAERQRYWADAARRLHWDEPWHTVHAESVSPDGVPAFTWFEGGRLNVAVNCVDRHVAAGRGSEVALHLEGEPGDRQTVTYRRLQELVSQAAHALESLGVGPGDRVVIHLPVILETVVAALACARIGAVHALVFGGFSAEALKFRIEDTGAKVLITSDGQNRRGLPVPVKPLADEALSGDNRVEAVLVVRRTGLDVPLTPGRDRVWDTFVGGFPTVHEPASFDAEHPLFIMYTSGTTGRPKGLVHTSGGYLTQASLTFEQLFGVAGRRVHWCTADLAWVTAHTYALYGPLSNGAAQVLYEGTPDTPHPGRHLEIIERYGVTSYYTAPTLVRTLRSWFPDGLPTHYNLASLAILGTVGEPIDPDTHAWFARAFGPLPHVDTWWQSETGATVCSPLPWEMGEGDDAAAAPVPAGSVHAALPGSRALVVDDAGRPVSPGQSGHLVLGAVPPGIARTVWGNPGRYRDSYFGAFAERGWFSSGDGATLDRDGHLWVSGRADDVLNVSGHRLSSIEIESAVLTLPEATEAGVCAVPDARTGQAVAVFVVGPSTRTDDAAAVRERVRQAVAAAIGPVAKPAHVVAVEDVPKTRSGKIMRRLLGQIFTETPLGDTSSLANEPALAGVRERVTGLRSAGILPRL</sequence>
<dbReference type="GO" id="GO:0006085">
    <property type="term" value="P:acetyl-CoA biosynthetic process"/>
    <property type="evidence" value="ECO:0007669"/>
    <property type="project" value="TreeGrafter"/>
</dbReference>
<comment type="similarity">
    <text evidence="1">Belongs to the ATP-dependent AMP-binding enzyme family.</text>
</comment>
<dbReference type="InterPro" id="IPR000873">
    <property type="entry name" value="AMP-dep_synth/lig_dom"/>
</dbReference>
<evidence type="ECO:0000256" key="2">
    <source>
        <dbReference type="ARBA" id="ARBA00013275"/>
    </source>
</evidence>
<dbReference type="Pfam" id="PF16177">
    <property type="entry name" value="ACAS_N"/>
    <property type="match status" value="1"/>
</dbReference>
<dbReference type="Pfam" id="PF13193">
    <property type="entry name" value="AMP-binding_C"/>
    <property type="match status" value="1"/>
</dbReference>
<dbReference type="EMBL" id="JAVDUI010000001">
    <property type="protein sequence ID" value="MDR6892247.1"/>
    <property type="molecule type" value="Genomic_DNA"/>
</dbReference>
<keyword evidence="4" id="KW-0547">Nucleotide-binding</keyword>
<feature type="domain" description="Acetyl-coenzyme A synthetase N-terminal" evidence="9">
    <location>
        <begin position="68"/>
        <end position="116"/>
    </location>
</feature>
<evidence type="ECO:0000313" key="11">
    <source>
        <dbReference type="Proteomes" id="UP001247307"/>
    </source>
</evidence>
<dbReference type="PANTHER" id="PTHR24095:SF14">
    <property type="entry name" value="ACETYL-COENZYME A SYNTHETASE 1"/>
    <property type="match status" value="1"/>
</dbReference>
<dbReference type="GO" id="GO:0005524">
    <property type="term" value="F:ATP binding"/>
    <property type="evidence" value="ECO:0007669"/>
    <property type="project" value="UniProtKB-KW"/>
</dbReference>
<feature type="domain" description="AMP-dependent synthetase/ligase" evidence="7">
    <location>
        <begin position="120"/>
        <end position="508"/>
    </location>
</feature>
<dbReference type="Gene3D" id="3.30.300.30">
    <property type="match status" value="1"/>
</dbReference>
<reference evidence="10" key="1">
    <citation type="submission" date="2023-07" db="EMBL/GenBank/DDBJ databases">
        <title>Sequencing the genomes of 1000 actinobacteria strains.</title>
        <authorList>
            <person name="Klenk H.-P."/>
        </authorList>
    </citation>
    <scope>NUCLEOTIDE SEQUENCE</scope>
    <source>
        <strain evidence="10">DSM 13988</strain>
    </source>
</reference>
<dbReference type="AlphaFoldDB" id="A0AAE3YG98"/>
<dbReference type="SUPFAM" id="SSF56801">
    <property type="entry name" value="Acetyl-CoA synthetase-like"/>
    <property type="match status" value="1"/>
</dbReference>
<evidence type="ECO:0000256" key="6">
    <source>
        <dbReference type="ARBA" id="ARBA00022990"/>
    </source>
</evidence>
<dbReference type="InterPro" id="IPR045851">
    <property type="entry name" value="AMP-bd_C_sf"/>
</dbReference>
<evidence type="ECO:0000256" key="1">
    <source>
        <dbReference type="ARBA" id="ARBA00006432"/>
    </source>
</evidence>
<evidence type="ECO:0000256" key="5">
    <source>
        <dbReference type="ARBA" id="ARBA00022840"/>
    </source>
</evidence>
<dbReference type="Proteomes" id="UP001247307">
    <property type="component" value="Unassembled WGS sequence"/>
</dbReference>
<dbReference type="PROSITE" id="PS00455">
    <property type="entry name" value="AMP_BINDING"/>
    <property type="match status" value="1"/>
</dbReference>
<accession>A0AAE3YG98</accession>
<dbReference type="EC" id="6.2.1.1" evidence="2"/>
<dbReference type="InterPro" id="IPR042099">
    <property type="entry name" value="ANL_N_sf"/>
</dbReference>
<name>A0AAE3YG98_9MICC</name>
<gene>
    <name evidence="10" type="ORF">J2S35_001187</name>
</gene>
<comment type="caution">
    <text evidence="10">The sequence shown here is derived from an EMBL/GenBank/DDBJ whole genome shotgun (WGS) entry which is preliminary data.</text>
</comment>
<organism evidence="10 11">
    <name type="scientific">Falsarthrobacter nasiphocae</name>
    <dbReference type="NCBI Taxonomy" id="189863"/>
    <lineage>
        <taxon>Bacteria</taxon>
        <taxon>Bacillati</taxon>
        <taxon>Actinomycetota</taxon>
        <taxon>Actinomycetes</taxon>
        <taxon>Micrococcales</taxon>
        <taxon>Micrococcaceae</taxon>
        <taxon>Falsarthrobacter</taxon>
    </lineage>
</organism>
<proteinExistence type="inferred from homology"/>
<dbReference type="PANTHER" id="PTHR24095">
    <property type="entry name" value="ACETYL-COENZYME A SYNTHETASE"/>
    <property type="match status" value="1"/>
</dbReference>
<protein>
    <recommendedName>
        <fullName evidence="2">acetate--CoA ligase</fullName>
        <ecNumber evidence="2">6.2.1.1</ecNumber>
    </recommendedName>
</protein>
<dbReference type="InterPro" id="IPR020845">
    <property type="entry name" value="AMP-binding_CS"/>
</dbReference>
<keyword evidence="5" id="KW-0067">ATP-binding</keyword>
<dbReference type="Gene3D" id="3.40.50.12780">
    <property type="entry name" value="N-terminal domain of ligase-like"/>
    <property type="match status" value="1"/>
</dbReference>
<evidence type="ECO:0000313" key="10">
    <source>
        <dbReference type="EMBL" id="MDR6892247.1"/>
    </source>
</evidence>
<dbReference type="GO" id="GO:0003987">
    <property type="term" value="F:acetate-CoA ligase activity"/>
    <property type="evidence" value="ECO:0007669"/>
    <property type="project" value="UniProtKB-EC"/>
</dbReference>
<evidence type="ECO:0000256" key="4">
    <source>
        <dbReference type="ARBA" id="ARBA00022741"/>
    </source>
</evidence>
<keyword evidence="3 10" id="KW-0436">Ligase</keyword>
<evidence type="ECO:0000259" key="7">
    <source>
        <dbReference type="Pfam" id="PF00501"/>
    </source>
</evidence>
<dbReference type="InterPro" id="IPR025110">
    <property type="entry name" value="AMP-bd_C"/>
</dbReference>
<evidence type="ECO:0000256" key="3">
    <source>
        <dbReference type="ARBA" id="ARBA00022598"/>
    </source>
</evidence>
<dbReference type="InterPro" id="IPR032387">
    <property type="entry name" value="ACAS_N"/>
</dbReference>
<evidence type="ECO:0000259" key="8">
    <source>
        <dbReference type="Pfam" id="PF13193"/>
    </source>
</evidence>
<keyword evidence="11" id="KW-1185">Reference proteome</keyword>
<keyword evidence="6" id="KW-0007">Acetylation</keyword>
<dbReference type="Pfam" id="PF00501">
    <property type="entry name" value="AMP-binding"/>
    <property type="match status" value="1"/>
</dbReference>
<evidence type="ECO:0000259" key="9">
    <source>
        <dbReference type="Pfam" id="PF16177"/>
    </source>
</evidence>
<dbReference type="GO" id="GO:0005829">
    <property type="term" value="C:cytosol"/>
    <property type="evidence" value="ECO:0007669"/>
    <property type="project" value="TreeGrafter"/>
</dbReference>
<dbReference type="NCBIfam" id="NF001208">
    <property type="entry name" value="PRK00174.1"/>
    <property type="match status" value="1"/>
</dbReference>
<feature type="domain" description="AMP-binding enzyme C-terminal" evidence="8">
    <location>
        <begin position="574"/>
        <end position="653"/>
    </location>
</feature>